<name>A0A9K3Q2A2_9STRA</name>
<reference evidence="1" key="2">
    <citation type="submission" date="2021-04" db="EMBL/GenBank/DDBJ databases">
        <authorList>
            <person name="Podell S."/>
        </authorList>
    </citation>
    <scope>NUCLEOTIDE SEQUENCE</scope>
    <source>
        <strain evidence="1">Hildebrandi</strain>
    </source>
</reference>
<reference evidence="1" key="1">
    <citation type="journal article" date="2021" name="Sci. Rep.">
        <title>Diploid genomic architecture of Nitzschia inconspicua, an elite biomass production diatom.</title>
        <authorList>
            <person name="Oliver A."/>
            <person name="Podell S."/>
            <person name="Pinowska A."/>
            <person name="Traller J.C."/>
            <person name="Smith S.R."/>
            <person name="McClure R."/>
            <person name="Beliaev A."/>
            <person name="Bohutskyi P."/>
            <person name="Hill E.A."/>
            <person name="Rabines A."/>
            <person name="Zheng H."/>
            <person name="Allen L.Z."/>
            <person name="Kuo A."/>
            <person name="Grigoriev I.V."/>
            <person name="Allen A.E."/>
            <person name="Hazlebeck D."/>
            <person name="Allen E.E."/>
        </authorList>
    </citation>
    <scope>NUCLEOTIDE SEQUENCE</scope>
    <source>
        <strain evidence="1">Hildebrandi</strain>
    </source>
</reference>
<dbReference type="GO" id="GO:0008168">
    <property type="term" value="F:methyltransferase activity"/>
    <property type="evidence" value="ECO:0007669"/>
    <property type="project" value="UniProtKB-KW"/>
</dbReference>
<dbReference type="EMBL" id="JAGRRH010000006">
    <property type="protein sequence ID" value="KAG7368308.1"/>
    <property type="molecule type" value="Genomic_DNA"/>
</dbReference>
<evidence type="ECO:0000313" key="2">
    <source>
        <dbReference type="Proteomes" id="UP000693970"/>
    </source>
</evidence>
<accession>A0A9K3Q2A2</accession>
<sequence>MISREQQQTFKVCADLDEGSFVNHSRSRLRANMELGIGRLLREDEDDEITWYGCDLEFYANRDIEAGEEIRANYDEFAELHGWGRMGL</sequence>
<dbReference type="GO" id="GO:0032259">
    <property type="term" value="P:methylation"/>
    <property type="evidence" value="ECO:0007669"/>
    <property type="project" value="UniProtKB-KW"/>
</dbReference>
<dbReference type="Proteomes" id="UP000693970">
    <property type="component" value="Unassembled WGS sequence"/>
</dbReference>
<proteinExistence type="predicted"/>
<dbReference type="CDD" id="cd08161">
    <property type="entry name" value="SET"/>
    <property type="match status" value="1"/>
</dbReference>
<gene>
    <name evidence="1" type="ORF">IV203_031051</name>
</gene>
<comment type="caution">
    <text evidence="1">The sequence shown here is derived from an EMBL/GenBank/DDBJ whole genome shotgun (WGS) entry which is preliminary data.</text>
</comment>
<keyword evidence="1" id="KW-0808">Transferase</keyword>
<keyword evidence="2" id="KW-1185">Reference proteome</keyword>
<dbReference type="OrthoDB" id="46969at2759"/>
<evidence type="ECO:0000313" key="1">
    <source>
        <dbReference type="EMBL" id="KAG7368308.1"/>
    </source>
</evidence>
<protein>
    <submittedName>
        <fullName evidence="1">SET methyltransferase domain containing protein</fullName>
    </submittedName>
</protein>
<keyword evidence="1" id="KW-0489">Methyltransferase</keyword>
<dbReference type="AlphaFoldDB" id="A0A9K3Q2A2"/>
<organism evidence="1 2">
    <name type="scientific">Nitzschia inconspicua</name>
    <dbReference type="NCBI Taxonomy" id="303405"/>
    <lineage>
        <taxon>Eukaryota</taxon>
        <taxon>Sar</taxon>
        <taxon>Stramenopiles</taxon>
        <taxon>Ochrophyta</taxon>
        <taxon>Bacillariophyta</taxon>
        <taxon>Bacillariophyceae</taxon>
        <taxon>Bacillariophycidae</taxon>
        <taxon>Bacillariales</taxon>
        <taxon>Bacillariaceae</taxon>
        <taxon>Nitzschia</taxon>
    </lineage>
</organism>